<evidence type="ECO:0000259" key="3">
    <source>
        <dbReference type="PROSITE" id="PS50887"/>
    </source>
</evidence>
<dbReference type="NCBIfam" id="TIGR00254">
    <property type="entry name" value="GGDEF"/>
    <property type="match status" value="1"/>
</dbReference>
<feature type="domain" description="PAS" evidence="1">
    <location>
        <begin position="124"/>
        <end position="168"/>
    </location>
</feature>
<dbReference type="Gene3D" id="3.30.70.270">
    <property type="match status" value="1"/>
</dbReference>
<dbReference type="AlphaFoldDB" id="A0A8I1SMF6"/>
<dbReference type="PANTHER" id="PTHR44757:SF2">
    <property type="entry name" value="BIOFILM ARCHITECTURE MAINTENANCE PROTEIN MBAA"/>
    <property type="match status" value="1"/>
</dbReference>
<dbReference type="Gene3D" id="3.30.450.20">
    <property type="entry name" value="PAS domain"/>
    <property type="match status" value="4"/>
</dbReference>
<dbReference type="Pfam" id="PF00990">
    <property type="entry name" value="GGDEF"/>
    <property type="match status" value="1"/>
</dbReference>
<dbReference type="CDD" id="cd01949">
    <property type="entry name" value="GGDEF"/>
    <property type="match status" value="1"/>
</dbReference>
<dbReference type="SMART" id="SM00091">
    <property type="entry name" value="PAS"/>
    <property type="match status" value="3"/>
</dbReference>
<dbReference type="SMART" id="SM00267">
    <property type="entry name" value="GGDEF"/>
    <property type="match status" value="1"/>
</dbReference>
<proteinExistence type="predicted"/>
<feature type="domain" description="GGDEF" evidence="3">
    <location>
        <begin position="528"/>
        <end position="663"/>
    </location>
</feature>
<dbReference type="SUPFAM" id="SSF55073">
    <property type="entry name" value="Nucleotide cyclase"/>
    <property type="match status" value="1"/>
</dbReference>
<dbReference type="RefSeq" id="WP_206782238.1">
    <property type="nucleotide sequence ID" value="NZ_CP060274.1"/>
</dbReference>
<dbReference type="InterPro" id="IPR000700">
    <property type="entry name" value="PAS-assoc_C"/>
</dbReference>
<dbReference type="InterPro" id="IPR035965">
    <property type="entry name" value="PAS-like_dom_sf"/>
</dbReference>
<dbReference type="EMBL" id="JAEMWV010000002">
    <property type="protein sequence ID" value="MBN8250863.1"/>
    <property type="molecule type" value="Genomic_DNA"/>
</dbReference>
<dbReference type="FunFam" id="3.30.70.270:FF:000001">
    <property type="entry name" value="Diguanylate cyclase domain protein"/>
    <property type="match status" value="1"/>
</dbReference>
<dbReference type="Proteomes" id="UP000664578">
    <property type="component" value="Unassembled WGS sequence"/>
</dbReference>
<organism evidence="4 5">
    <name type="scientific">Priestia flexa</name>
    <dbReference type="NCBI Taxonomy" id="86664"/>
    <lineage>
        <taxon>Bacteria</taxon>
        <taxon>Bacillati</taxon>
        <taxon>Bacillota</taxon>
        <taxon>Bacilli</taxon>
        <taxon>Bacillales</taxon>
        <taxon>Bacillaceae</taxon>
        <taxon>Priestia</taxon>
    </lineage>
</organism>
<comment type="caution">
    <text evidence="4">The sequence shown here is derived from an EMBL/GenBank/DDBJ whole genome shotgun (WGS) entry which is preliminary data.</text>
</comment>
<name>A0A8I1SMF6_9BACI</name>
<feature type="domain" description="PAS" evidence="1">
    <location>
        <begin position="379"/>
        <end position="422"/>
    </location>
</feature>
<dbReference type="CDD" id="cd00130">
    <property type="entry name" value="PAS"/>
    <property type="match status" value="3"/>
</dbReference>
<dbReference type="InterPro" id="IPR052155">
    <property type="entry name" value="Biofilm_reg_signaling"/>
</dbReference>
<evidence type="ECO:0000313" key="5">
    <source>
        <dbReference type="Proteomes" id="UP000664578"/>
    </source>
</evidence>
<dbReference type="PROSITE" id="PS50112">
    <property type="entry name" value="PAS"/>
    <property type="match status" value="3"/>
</dbReference>
<dbReference type="Pfam" id="PF13426">
    <property type="entry name" value="PAS_9"/>
    <property type="match status" value="2"/>
</dbReference>
<dbReference type="PROSITE" id="PS50113">
    <property type="entry name" value="PAC"/>
    <property type="match status" value="2"/>
</dbReference>
<evidence type="ECO:0000259" key="1">
    <source>
        <dbReference type="PROSITE" id="PS50112"/>
    </source>
</evidence>
<dbReference type="NCBIfam" id="TIGR00229">
    <property type="entry name" value="sensory_box"/>
    <property type="match status" value="3"/>
</dbReference>
<dbReference type="SMART" id="SM00086">
    <property type="entry name" value="PAC"/>
    <property type="match status" value="3"/>
</dbReference>
<accession>A0A8I1SMF6</accession>
<dbReference type="PROSITE" id="PS50887">
    <property type="entry name" value="GGDEF"/>
    <property type="match status" value="1"/>
</dbReference>
<dbReference type="Pfam" id="PF00989">
    <property type="entry name" value="PAS"/>
    <property type="match status" value="1"/>
</dbReference>
<dbReference type="GO" id="GO:0006355">
    <property type="term" value="P:regulation of DNA-templated transcription"/>
    <property type="evidence" value="ECO:0007669"/>
    <property type="project" value="InterPro"/>
</dbReference>
<feature type="domain" description="PAS" evidence="1">
    <location>
        <begin position="252"/>
        <end position="294"/>
    </location>
</feature>
<dbReference type="InterPro" id="IPR000160">
    <property type="entry name" value="GGDEF_dom"/>
</dbReference>
<protein>
    <submittedName>
        <fullName evidence="4">PAS domain S-box protein</fullName>
    </submittedName>
</protein>
<sequence length="675" mass="77721">MYNEESFRFFFDNMKELVFLMEVKEDEFYYKNMNQSAMNIYGETLIGQPLENLKNATLYEYILYYYNLVKETNKPIRYRDVSIFNSSKEAYETALTPIWDEYSTKMYILAITTNISDQREKEEDFALMESFLENTADTIIISAADDTVLRVNQSFEEMFGFKRADVVGIKRSELPIIPKDYAPETKGILTKIKAGESVTVSETVRLTKSGRVIPVSISYSPICNQRGQVVAYSSIYRDITLLKKLEAEVEKRKEHYKSLFTHHNNGVCIVDLQGNLLKVNEALEEITGYSSDELKNMSYSMLVEKMDVRFYTAINWNIFDGETHRGKITLRNKQDEKLYVTFTVVPIIVDEKVTGVFIILHDHTKETEANLLLDKALKDLENMKHALDESAIVVSIDKDGIVTYVNDMFLEMSHYSKDEAVGAHYSDVGLNTGNEDMLHTVRQGNVWRGEVSNRDKYGNIYWVYKTVVPLKNIEDEIIEYISVHTDITERKLMEEQLEFEAFHDSLTGLPNREMLYQNLNNLIEKGTSGLVLLFLDCDNFKQINDTYGHQVGDEFLVQYAQLLQRTIRSTDDIYRLGGDEFIIVLQDTSTAAEEHVHQLIQRIQENLQGLWQVGGHEFEATTTIGVAIYPTDGTTVEELIECADIALYEGKRAGKNNVTIYDDQQLEEETEKQEA</sequence>
<feature type="domain" description="PAC" evidence="2">
    <location>
        <begin position="199"/>
        <end position="251"/>
    </location>
</feature>
<evidence type="ECO:0000259" key="2">
    <source>
        <dbReference type="PROSITE" id="PS50113"/>
    </source>
</evidence>
<dbReference type="InterPro" id="IPR013767">
    <property type="entry name" value="PAS_fold"/>
</dbReference>
<gene>
    <name evidence="4" type="ORF">JF537_04630</name>
</gene>
<dbReference type="GeneID" id="93681463"/>
<dbReference type="SUPFAM" id="SSF55785">
    <property type="entry name" value="PYP-like sensor domain (PAS domain)"/>
    <property type="match status" value="3"/>
</dbReference>
<dbReference type="InterPro" id="IPR000014">
    <property type="entry name" value="PAS"/>
</dbReference>
<dbReference type="InterPro" id="IPR029787">
    <property type="entry name" value="Nucleotide_cyclase"/>
</dbReference>
<dbReference type="PANTHER" id="PTHR44757">
    <property type="entry name" value="DIGUANYLATE CYCLASE DGCP"/>
    <property type="match status" value="1"/>
</dbReference>
<dbReference type="InterPro" id="IPR001610">
    <property type="entry name" value="PAC"/>
</dbReference>
<evidence type="ECO:0000313" key="4">
    <source>
        <dbReference type="EMBL" id="MBN8250863.1"/>
    </source>
</evidence>
<reference evidence="4" key="1">
    <citation type="submission" date="2020-12" db="EMBL/GenBank/DDBJ databases">
        <title>PHA producing bacteria isolated from mangrove.</title>
        <authorList>
            <person name="Zheng W."/>
            <person name="Yu S."/>
            <person name="Huang Y."/>
        </authorList>
    </citation>
    <scope>NUCLEOTIDE SEQUENCE</scope>
    <source>
        <strain evidence="4">GN22-4</strain>
    </source>
</reference>
<dbReference type="InterPro" id="IPR043128">
    <property type="entry name" value="Rev_trsase/Diguanyl_cyclase"/>
</dbReference>
<feature type="domain" description="PAC" evidence="2">
    <location>
        <begin position="447"/>
        <end position="499"/>
    </location>
</feature>